<sequence>MDPSDRTQARRTPKKDTLSSRRRGCRRWLDRPRFAHNGLLIKVGQSTPKVSLSLFFLFLFSVLRDSERPKKRKFWRDDFFHSSRLICACLSFYPMLDEVIDISDIPPKLIIVRIELMRPAHRLQVPTKPQAFPEPSGTLDE</sequence>
<evidence type="ECO:0000313" key="1">
    <source>
        <dbReference type="EMBL" id="KMW67343.1"/>
    </source>
</evidence>
<dbReference type="EMBL" id="GG749421">
    <property type="protein sequence ID" value="KMW67343.1"/>
    <property type="molecule type" value="Genomic_DNA"/>
</dbReference>
<dbReference type="AlphaFoldDB" id="A0A0J9ELX1"/>
<proteinExistence type="predicted"/>
<protein>
    <submittedName>
        <fullName evidence="1">Uncharacterized protein</fullName>
    </submittedName>
</protein>
<accession>A0A0J9ELX1</accession>
<organism evidence="1">
    <name type="scientific">Ajellomyces dermatitidis (strain ATCC 18188 / CBS 674.68)</name>
    <name type="common">Blastomyces dermatitidis</name>
    <dbReference type="NCBI Taxonomy" id="653446"/>
    <lineage>
        <taxon>Eukaryota</taxon>
        <taxon>Fungi</taxon>
        <taxon>Dikarya</taxon>
        <taxon>Ascomycota</taxon>
        <taxon>Pezizomycotina</taxon>
        <taxon>Eurotiomycetes</taxon>
        <taxon>Eurotiomycetidae</taxon>
        <taxon>Onygenales</taxon>
        <taxon>Ajellomycetaceae</taxon>
        <taxon>Blastomyces</taxon>
    </lineage>
</organism>
<dbReference type="Proteomes" id="UP000007802">
    <property type="component" value="Unassembled WGS sequence"/>
</dbReference>
<reference evidence="1" key="1">
    <citation type="submission" date="2010-03" db="EMBL/GenBank/DDBJ databases">
        <title>Annotation of Blastomyces dermatitidis strain ATCC 18188.</title>
        <authorList>
            <consortium name="The Broad Institute Genome Sequencing Platform"/>
            <consortium name="Broad Institute Genome Sequencing Center for Infectious Disease."/>
            <person name="Cuomo C."/>
            <person name="Klein B."/>
            <person name="Sullivan T."/>
            <person name="Heitman J."/>
            <person name="Young S."/>
            <person name="Zeng Q."/>
            <person name="Gargeya S."/>
            <person name="Alvarado L."/>
            <person name="Berlin A.M."/>
            <person name="Chapman S.B."/>
            <person name="Chen Z."/>
            <person name="Freedman E."/>
            <person name="Gellesch M."/>
            <person name="Goldberg J."/>
            <person name="Griggs A."/>
            <person name="Gujja S."/>
            <person name="Heilman E."/>
            <person name="Heiman D."/>
            <person name="Howarth C."/>
            <person name="Mehta T."/>
            <person name="Neiman D."/>
            <person name="Pearson M."/>
            <person name="Roberts A."/>
            <person name="Saif S."/>
            <person name="Shea T."/>
            <person name="Shenoy N."/>
            <person name="Sisk P."/>
            <person name="Stolte C."/>
            <person name="Sykes S."/>
            <person name="White J."/>
            <person name="Yandava C."/>
            <person name="Haas B."/>
            <person name="Nusbaum C."/>
            <person name="Birren B."/>
        </authorList>
    </citation>
    <scope>NUCLEOTIDE SEQUENCE</scope>
    <source>
        <strain evidence="1">ATCC 18188</strain>
    </source>
</reference>
<gene>
    <name evidence="1" type="ORF">BDDG_12058</name>
</gene>
<name>A0A0J9ELX1_AJEDA</name>